<dbReference type="EMBL" id="JBEYRS010000003">
    <property type="protein sequence ID" value="MEW2362132.1"/>
    <property type="molecule type" value="Genomic_DNA"/>
</dbReference>
<evidence type="ECO:0000313" key="3">
    <source>
        <dbReference type="EMBL" id="MEW2362132.1"/>
    </source>
</evidence>
<protein>
    <submittedName>
        <fullName evidence="3">PepSY domain-containing protein</fullName>
    </submittedName>
</protein>
<keyword evidence="4" id="KW-1185">Reference proteome</keyword>
<evidence type="ECO:0000259" key="2">
    <source>
        <dbReference type="Pfam" id="PF03413"/>
    </source>
</evidence>
<evidence type="ECO:0000313" key="4">
    <source>
        <dbReference type="Proteomes" id="UP001553843"/>
    </source>
</evidence>
<dbReference type="Proteomes" id="UP001553843">
    <property type="component" value="Unassembled WGS sequence"/>
</dbReference>
<feature type="region of interest" description="Disordered" evidence="1">
    <location>
        <begin position="1"/>
        <end position="20"/>
    </location>
</feature>
<feature type="region of interest" description="Disordered" evidence="1">
    <location>
        <begin position="36"/>
        <end position="76"/>
    </location>
</feature>
<reference evidence="3 4" key="1">
    <citation type="submission" date="2024-06" db="EMBL/GenBank/DDBJ databases">
        <title>The Natural Products Discovery Center: Release of the First 8490 Sequenced Strains for Exploring Actinobacteria Biosynthetic Diversity.</title>
        <authorList>
            <person name="Kalkreuter E."/>
            <person name="Kautsar S.A."/>
            <person name="Yang D."/>
            <person name="Bader C.D."/>
            <person name="Teijaro C.N."/>
            <person name="Fluegel L."/>
            <person name="Davis C.M."/>
            <person name="Simpson J.R."/>
            <person name="Lauterbach L."/>
            <person name="Steele A.D."/>
            <person name="Gui C."/>
            <person name="Meng S."/>
            <person name="Li G."/>
            <person name="Viehrig K."/>
            <person name="Ye F."/>
            <person name="Su P."/>
            <person name="Kiefer A.F."/>
            <person name="Nichols A."/>
            <person name="Cepeda A.J."/>
            <person name="Yan W."/>
            <person name="Fan B."/>
            <person name="Jiang Y."/>
            <person name="Adhikari A."/>
            <person name="Zheng C.-J."/>
            <person name="Schuster L."/>
            <person name="Cowan T.M."/>
            <person name="Smanski M.J."/>
            <person name="Chevrette M.G."/>
            <person name="De Carvalho L.P.S."/>
            <person name="Shen B."/>
        </authorList>
    </citation>
    <scope>NUCLEOTIDE SEQUENCE [LARGE SCALE GENOMIC DNA]</scope>
    <source>
        <strain evidence="3 4">NPDC047833</strain>
    </source>
</reference>
<dbReference type="InterPro" id="IPR025711">
    <property type="entry name" value="PepSY"/>
</dbReference>
<feature type="compositionally biased region" description="Low complexity" evidence="1">
    <location>
        <begin position="46"/>
        <end position="72"/>
    </location>
</feature>
<evidence type="ECO:0000256" key="1">
    <source>
        <dbReference type="SAM" id="MobiDB-lite"/>
    </source>
</evidence>
<dbReference type="RefSeq" id="WP_359771335.1">
    <property type="nucleotide sequence ID" value="NZ_JBEYRR010000001.1"/>
</dbReference>
<organism evidence="3 4">
    <name type="scientific">Streptomyces huasconensis</name>
    <dbReference type="NCBI Taxonomy" id="1854574"/>
    <lineage>
        <taxon>Bacteria</taxon>
        <taxon>Bacillati</taxon>
        <taxon>Actinomycetota</taxon>
        <taxon>Actinomycetes</taxon>
        <taxon>Kitasatosporales</taxon>
        <taxon>Streptomycetaceae</taxon>
        <taxon>Streptomyces</taxon>
    </lineage>
</organism>
<gene>
    <name evidence="3" type="ORF">AB0887_09245</name>
</gene>
<sequence length="234" mass="23928">MITKRNGSASRQGRPPVSRGTGLLCAAVAAGALLTGCGDDNGNGNDGAAKTGTAEAAPVPTATPTTSPGGLTDDQAERKALVPKAKVGYEDALGTAVAAVPKSKPVSIELKGPADKPTWETEVATTDGAVHTVRVDAVSGKAGGAQAKKDHDADDKRELADRLGKATVTAQQAAETATGKTKGTVTSIELEDSDSNGGAPKWSVDVVTTDNWNKTTFDVDATNRKILREHVDKD</sequence>
<comment type="caution">
    <text evidence="3">The sequence shown here is derived from an EMBL/GenBank/DDBJ whole genome shotgun (WGS) entry which is preliminary data.</text>
</comment>
<dbReference type="Gene3D" id="3.10.450.40">
    <property type="match status" value="2"/>
</dbReference>
<feature type="domain" description="PepSY" evidence="2">
    <location>
        <begin position="168"/>
        <end position="229"/>
    </location>
</feature>
<feature type="domain" description="PepSY" evidence="2">
    <location>
        <begin position="86"/>
        <end position="141"/>
    </location>
</feature>
<feature type="compositionally biased region" description="Polar residues" evidence="1">
    <location>
        <begin position="1"/>
        <end position="11"/>
    </location>
</feature>
<accession>A0ABV3LUU0</accession>
<proteinExistence type="predicted"/>
<dbReference type="Pfam" id="PF03413">
    <property type="entry name" value="PepSY"/>
    <property type="match status" value="2"/>
</dbReference>
<name>A0ABV3LUU0_9ACTN</name>